<dbReference type="InterPro" id="IPR006593">
    <property type="entry name" value="Cyt_b561/ferric_Rdtase_TM"/>
</dbReference>
<feature type="compositionally biased region" description="Gly residues" evidence="8">
    <location>
        <begin position="887"/>
        <end position="899"/>
    </location>
</feature>
<protein>
    <recommendedName>
        <fullName evidence="15">Cytochrome b561 domain-containing protein</fullName>
    </recommendedName>
</protein>
<evidence type="ECO:0000256" key="10">
    <source>
        <dbReference type="SAM" id="SignalP"/>
    </source>
</evidence>
<feature type="region of interest" description="Disordered" evidence="8">
    <location>
        <begin position="879"/>
        <end position="901"/>
    </location>
</feature>
<feature type="signal peptide" evidence="10">
    <location>
        <begin position="1"/>
        <end position="21"/>
    </location>
</feature>
<evidence type="ECO:0000256" key="7">
    <source>
        <dbReference type="ARBA" id="ARBA00023136"/>
    </source>
</evidence>
<feature type="transmembrane region" description="Helical" evidence="9">
    <location>
        <begin position="744"/>
        <end position="765"/>
    </location>
</feature>
<name>A0A250XCW0_9CHLO</name>
<evidence type="ECO:0000259" key="11">
    <source>
        <dbReference type="PROSITE" id="PS50836"/>
    </source>
</evidence>
<dbReference type="PROSITE" id="PS50836">
    <property type="entry name" value="DOMON"/>
    <property type="match status" value="1"/>
</dbReference>
<evidence type="ECO:0008006" key="15">
    <source>
        <dbReference type="Google" id="ProtNLM"/>
    </source>
</evidence>
<gene>
    <name evidence="13" type="ORF">CEUSTIGMA_g8362.t1</name>
</gene>
<evidence type="ECO:0000256" key="3">
    <source>
        <dbReference type="ARBA" id="ARBA00022692"/>
    </source>
</evidence>
<keyword evidence="5" id="KW-0249">Electron transport</keyword>
<dbReference type="PRINTS" id="PR01217">
    <property type="entry name" value="PRICHEXTENSN"/>
</dbReference>
<dbReference type="EMBL" id="BEGY01000058">
    <property type="protein sequence ID" value="GAX80927.1"/>
    <property type="molecule type" value="Genomic_DNA"/>
</dbReference>
<comment type="subcellular location">
    <subcellularLocation>
        <location evidence="1">Membrane</location>
    </subcellularLocation>
</comment>
<dbReference type="InterPro" id="IPR005018">
    <property type="entry name" value="DOMON_domain"/>
</dbReference>
<feature type="transmembrane region" description="Helical" evidence="9">
    <location>
        <begin position="705"/>
        <end position="723"/>
    </location>
</feature>
<dbReference type="Pfam" id="PF03188">
    <property type="entry name" value="Cytochrom_B561"/>
    <property type="match status" value="1"/>
</dbReference>
<evidence type="ECO:0000256" key="1">
    <source>
        <dbReference type="ARBA" id="ARBA00004370"/>
    </source>
</evidence>
<evidence type="ECO:0000313" key="14">
    <source>
        <dbReference type="Proteomes" id="UP000232323"/>
    </source>
</evidence>
<dbReference type="PROSITE" id="PS50939">
    <property type="entry name" value="CYTOCHROME_B561"/>
    <property type="match status" value="1"/>
</dbReference>
<dbReference type="InterPro" id="IPR045266">
    <property type="entry name" value="DOH_DOMON"/>
</dbReference>
<evidence type="ECO:0000259" key="12">
    <source>
        <dbReference type="PROSITE" id="PS50939"/>
    </source>
</evidence>
<dbReference type="SMART" id="SM00664">
    <property type="entry name" value="DoH"/>
    <property type="match status" value="1"/>
</dbReference>
<dbReference type="STRING" id="1157962.A0A250XCW0"/>
<dbReference type="GO" id="GO:0016020">
    <property type="term" value="C:membrane"/>
    <property type="evidence" value="ECO:0007669"/>
    <property type="project" value="UniProtKB-SubCell"/>
</dbReference>
<evidence type="ECO:0000256" key="2">
    <source>
        <dbReference type="ARBA" id="ARBA00022448"/>
    </source>
</evidence>
<dbReference type="OrthoDB" id="530877at2759"/>
<dbReference type="CDD" id="cd08760">
    <property type="entry name" value="Cyt_b561_FRRS1_like"/>
    <property type="match status" value="1"/>
</dbReference>
<dbReference type="Gene3D" id="1.20.120.1770">
    <property type="match status" value="1"/>
</dbReference>
<feature type="transmembrane region" description="Helical" evidence="9">
    <location>
        <begin position="777"/>
        <end position="798"/>
    </location>
</feature>
<accession>A0A250XCW0</accession>
<evidence type="ECO:0000256" key="6">
    <source>
        <dbReference type="ARBA" id="ARBA00022989"/>
    </source>
</evidence>
<keyword evidence="4 10" id="KW-0732">Signal</keyword>
<dbReference type="Proteomes" id="UP000232323">
    <property type="component" value="Unassembled WGS sequence"/>
</dbReference>
<feature type="transmembrane region" description="Helical" evidence="9">
    <location>
        <begin position="626"/>
        <end position="646"/>
    </location>
</feature>
<dbReference type="SMART" id="SM00665">
    <property type="entry name" value="B561"/>
    <property type="match status" value="1"/>
</dbReference>
<dbReference type="PANTHER" id="PTHR23130:SF171">
    <property type="entry name" value="OS01G0895300 PROTEIN"/>
    <property type="match status" value="1"/>
</dbReference>
<sequence>MLLSKLLQGLIICTVLTAVRSYPVLFVDAFASSCTSQPTRGYANHGSPRFDSTISISLSTSNNVMVAPNASVCPGASYNLLVTYDNQYRNHLVTATYGTFSAAPAGDPLNCNNRMYETSLDYGEPSVSSELLLPCMNEMQAGTPLTIMVTTASSPSSPYYQAAAVYPIDPSCGEGLCVAQSPDSPPSPLPPSPLPPSPSPPSPLPPSPSPPLPPTPPAPPPSRLPSPPPSPPSPSPPPSPLPPSPSPPPSPPPSPAPPTPPSPPSPSPPRPPSPPPPPPPDPSLAFYFTATLDANYSQLMSGPFVNVTAVNLFKNAYISATAAALGLPSQQVQVLGAPSRGSIIVNTVAYALSEQSFPTLNQSVMTFVRNPYLGLGNNFVSAYTISGASVMILNMNPSLPPAPYPPPDTNRTCTPSNLGYHCSLSLSGGTMVVHWTASEQGGPAPVNNCTGPSAILSNDVQGAAPGMLHIAMQGATSGYVGVGFSPGGEMFNSDVVLGWTDGTAEGSMVSSWNVPSGNYFYISASNNVTTPWATAMAVYQNPSDSKFGGQVVTTVCFSRQLVATSASVSSTISLASPVTMIYAAAAPGVRQFGVPHPILGAFQVNFLSGEGVEISVDATIIQELNVHGSLMSFAWVLLMPSGAILARHKWMFGDTKVYGIHVWFCLHQMTQLSGLVLFVVGFAYAWTYLPGVGNGDPIGGMVGKVHQVLGTTIMGLCGVQVILGFIRPNPTSHIRPKWNLLHQWLGRVTILAAWTTVYLGVYMAHESPVFQLSYVTWLVPITTVMGLLVLLEGCLTVLRPERKEDSGLAAQAAEVTAGEKYSKVNVESQKQDVEHAQMSKHDGTVDESALRGEENYGHEGGHISTAHVAEVTVQVPGDHRAVDDTAGGSGGSSASGGSDGCVEVLTNGSQLLPEDGVVRLRAAV</sequence>
<feature type="domain" description="Cytochrome b561" evidence="12">
    <location>
        <begin position="588"/>
        <end position="801"/>
    </location>
</feature>
<evidence type="ECO:0000256" key="9">
    <source>
        <dbReference type="SAM" id="Phobius"/>
    </source>
</evidence>
<evidence type="ECO:0000256" key="8">
    <source>
        <dbReference type="SAM" id="MobiDB-lite"/>
    </source>
</evidence>
<dbReference type="PANTHER" id="PTHR23130">
    <property type="entry name" value="CYTOCHROME B561 AND DOMON DOMAIN-CONTAINING PROTEIN"/>
    <property type="match status" value="1"/>
</dbReference>
<feature type="region of interest" description="Disordered" evidence="8">
    <location>
        <begin position="176"/>
        <end position="284"/>
    </location>
</feature>
<feature type="chain" id="PRO_5012964969" description="Cytochrome b561 domain-containing protein" evidence="10">
    <location>
        <begin position="22"/>
        <end position="924"/>
    </location>
</feature>
<evidence type="ECO:0000256" key="5">
    <source>
        <dbReference type="ARBA" id="ARBA00022982"/>
    </source>
</evidence>
<feature type="domain" description="DOMON" evidence="11">
    <location>
        <begin position="452"/>
        <end position="585"/>
    </location>
</feature>
<keyword evidence="2" id="KW-0813">Transport</keyword>
<dbReference type="AlphaFoldDB" id="A0A250XCW0"/>
<evidence type="ECO:0000313" key="13">
    <source>
        <dbReference type="EMBL" id="GAX80927.1"/>
    </source>
</evidence>
<feature type="compositionally biased region" description="Pro residues" evidence="8">
    <location>
        <begin position="183"/>
        <end position="282"/>
    </location>
</feature>
<feature type="transmembrane region" description="Helical" evidence="9">
    <location>
        <begin position="658"/>
        <end position="685"/>
    </location>
</feature>
<keyword evidence="6 9" id="KW-1133">Transmembrane helix</keyword>
<comment type="caution">
    <text evidence="13">The sequence shown here is derived from an EMBL/GenBank/DDBJ whole genome shotgun (WGS) entry which is preliminary data.</text>
</comment>
<keyword evidence="14" id="KW-1185">Reference proteome</keyword>
<evidence type="ECO:0000256" key="4">
    <source>
        <dbReference type="ARBA" id="ARBA00022729"/>
    </source>
</evidence>
<organism evidence="13 14">
    <name type="scientific">Chlamydomonas eustigma</name>
    <dbReference type="NCBI Taxonomy" id="1157962"/>
    <lineage>
        <taxon>Eukaryota</taxon>
        <taxon>Viridiplantae</taxon>
        <taxon>Chlorophyta</taxon>
        <taxon>core chlorophytes</taxon>
        <taxon>Chlorophyceae</taxon>
        <taxon>CS clade</taxon>
        <taxon>Chlamydomonadales</taxon>
        <taxon>Chlamydomonadaceae</taxon>
        <taxon>Chlamydomonas</taxon>
    </lineage>
</organism>
<proteinExistence type="predicted"/>
<reference evidence="13 14" key="1">
    <citation type="submission" date="2017-08" db="EMBL/GenBank/DDBJ databases">
        <title>Acidophilic green algal genome provides insights into adaptation to an acidic environment.</title>
        <authorList>
            <person name="Hirooka S."/>
            <person name="Hirose Y."/>
            <person name="Kanesaki Y."/>
            <person name="Higuchi S."/>
            <person name="Fujiwara T."/>
            <person name="Onuma R."/>
            <person name="Era A."/>
            <person name="Ohbayashi R."/>
            <person name="Uzuka A."/>
            <person name="Nozaki H."/>
            <person name="Yoshikawa H."/>
            <person name="Miyagishima S.Y."/>
        </authorList>
    </citation>
    <scope>NUCLEOTIDE SEQUENCE [LARGE SCALE GENOMIC DNA]</scope>
    <source>
        <strain evidence="13 14">NIES-2499</strain>
    </source>
</reference>
<keyword evidence="7 9" id="KW-0472">Membrane</keyword>
<dbReference type="Pfam" id="PF03351">
    <property type="entry name" value="DOMON"/>
    <property type="match status" value="1"/>
</dbReference>
<dbReference type="CDD" id="cd09631">
    <property type="entry name" value="DOMON_DOH"/>
    <property type="match status" value="1"/>
</dbReference>
<keyword evidence="3 9" id="KW-0812">Transmembrane</keyword>